<proteinExistence type="predicted"/>
<keyword evidence="2" id="KW-1185">Reference proteome</keyword>
<dbReference type="EMBL" id="VIGC01000033">
    <property type="protein sequence ID" value="TQE93745.1"/>
    <property type="molecule type" value="Genomic_DNA"/>
</dbReference>
<dbReference type="InParanoid" id="A0A540VAK1"/>
<comment type="caution">
    <text evidence="1">The sequence shown here is derived from an EMBL/GenBank/DDBJ whole genome shotgun (WGS) entry which is preliminary data.</text>
</comment>
<reference evidence="1 2" key="1">
    <citation type="submission" date="2019-06" db="EMBL/GenBank/DDBJ databases">
        <title>Genome sequence of Litorilinea aerophila BAA-2444.</title>
        <authorList>
            <person name="Maclea K.S."/>
            <person name="Maurais E.G."/>
            <person name="Iannazzi L.C."/>
        </authorList>
    </citation>
    <scope>NUCLEOTIDE SEQUENCE [LARGE SCALE GENOMIC DNA]</scope>
    <source>
        <strain evidence="1 2">ATCC BAA-2444</strain>
    </source>
</reference>
<sequence length="124" mass="13981">MEEANVPPGQSYWRLIEARWWDEQESGGKHHIYVEVLDENGNRIVGQPVTVYWGDGSYTAPTEDKNPPDYAFNFQMYAAGNAYNVKVEGAPSDILVGAGMGDLTRPRYGIHTSFLLTFQRVTRP</sequence>
<organism evidence="1 2">
    <name type="scientific">Litorilinea aerophila</name>
    <dbReference type="NCBI Taxonomy" id="1204385"/>
    <lineage>
        <taxon>Bacteria</taxon>
        <taxon>Bacillati</taxon>
        <taxon>Chloroflexota</taxon>
        <taxon>Caldilineae</taxon>
        <taxon>Caldilineales</taxon>
        <taxon>Caldilineaceae</taxon>
        <taxon>Litorilinea</taxon>
    </lineage>
</organism>
<dbReference type="AlphaFoldDB" id="A0A540VAK1"/>
<protein>
    <submittedName>
        <fullName evidence="1">Uncharacterized protein</fullName>
    </submittedName>
</protein>
<name>A0A540VAK1_9CHLR</name>
<evidence type="ECO:0000313" key="2">
    <source>
        <dbReference type="Proteomes" id="UP000317371"/>
    </source>
</evidence>
<gene>
    <name evidence="1" type="ORF">FKZ61_19710</name>
</gene>
<dbReference type="Proteomes" id="UP000317371">
    <property type="component" value="Unassembled WGS sequence"/>
</dbReference>
<accession>A0A540VAK1</accession>
<evidence type="ECO:0000313" key="1">
    <source>
        <dbReference type="EMBL" id="TQE93745.1"/>
    </source>
</evidence>